<gene>
    <name evidence="1" type="ORF">KHY36_00870</name>
</gene>
<name>A0A943DCE2_9FIRM</name>
<sequence>MTFERYPELDTLLLANPGAVRDYKPEWGWDRYMVGGKMFAALLTTADDCAPEYQNHPMLTVKVAPEEGNFLQRQYPDILPGYYMNKQHWISVRLDGAVPQEEVMRLCKSGYALIFAKLTKKMQKEIFGE</sequence>
<dbReference type="InterPro" id="IPR038056">
    <property type="entry name" value="YjbR-like_sf"/>
</dbReference>
<dbReference type="InterPro" id="IPR058532">
    <property type="entry name" value="YjbR/MT2646/Rv2570-like"/>
</dbReference>
<dbReference type="PANTHER" id="PTHR35145:SF1">
    <property type="entry name" value="CYTOPLASMIC PROTEIN"/>
    <property type="match status" value="1"/>
</dbReference>
<comment type="caution">
    <text evidence="1">The sequence shown here is derived from an EMBL/GenBank/DDBJ whole genome shotgun (WGS) entry which is preliminary data.</text>
</comment>
<organism evidence="1 2">
    <name type="scientific">Subdoligranulum variabile</name>
    <dbReference type="NCBI Taxonomy" id="214851"/>
    <lineage>
        <taxon>Bacteria</taxon>
        <taxon>Bacillati</taxon>
        <taxon>Bacillota</taxon>
        <taxon>Clostridia</taxon>
        <taxon>Eubacteriales</taxon>
        <taxon>Oscillospiraceae</taxon>
        <taxon>Subdoligranulum</taxon>
    </lineage>
</organism>
<dbReference type="Proteomes" id="UP000759273">
    <property type="component" value="Unassembled WGS sequence"/>
</dbReference>
<dbReference type="Gene3D" id="3.90.1150.30">
    <property type="match status" value="1"/>
</dbReference>
<dbReference type="Pfam" id="PF04237">
    <property type="entry name" value="YjbR"/>
    <property type="match status" value="1"/>
</dbReference>
<keyword evidence="1" id="KW-0238">DNA-binding</keyword>
<protein>
    <submittedName>
        <fullName evidence="1">MmcQ/YjbR family DNA-binding protein</fullName>
    </submittedName>
</protein>
<accession>A0A943DCE2</accession>
<dbReference type="SUPFAM" id="SSF142906">
    <property type="entry name" value="YjbR-like"/>
    <property type="match status" value="1"/>
</dbReference>
<evidence type="ECO:0000313" key="2">
    <source>
        <dbReference type="Proteomes" id="UP000759273"/>
    </source>
</evidence>
<dbReference type="InterPro" id="IPR007351">
    <property type="entry name" value="YjbR"/>
</dbReference>
<reference evidence="1" key="1">
    <citation type="submission" date="2021-02" db="EMBL/GenBank/DDBJ databases">
        <title>Infant gut strain persistence is associated with maternal origin, phylogeny, and functional potential including surface adhesion and iron acquisition.</title>
        <authorList>
            <person name="Lou Y.C."/>
        </authorList>
    </citation>
    <scope>NUCLEOTIDE SEQUENCE</scope>
    <source>
        <strain evidence="1">L3_101_000M1_dasL3_101_000M1_concoct_87</strain>
    </source>
</reference>
<dbReference type="EMBL" id="JAGZGG010000001">
    <property type="protein sequence ID" value="MBS5331066.1"/>
    <property type="molecule type" value="Genomic_DNA"/>
</dbReference>
<evidence type="ECO:0000313" key="1">
    <source>
        <dbReference type="EMBL" id="MBS5331066.1"/>
    </source>
</evidence>
<proteinExistence type="predicted"/>
<dbReference type="AlphaFoldDB" id="A0A943DCE2"/>
<dbReference type="GO" id="GO:0003677">
    <property type="term" value="F:DNA binding"/>
    <property type="evidence" value="ECO:0007669"/>
    <property type="project" value="UniProtKB-KW"/>
</dbReference>
<dbReference type="PANTHER" id="PTHR35145">
    <property type="entry name" value="CYTOPLASMIC PROTEIN-RELATED"/>
    <property type="match status" value="1"/>
</dbReference>